<dbReference type="EMBL" id="LR797213">
    <property type="protein sequence ID" value="CAB4194558.1"/>
    <property type="molecule type" value="Genomic_DNA"/>
</dbReference>
<evidence type="ECO:0000313" key="1">
    <source>
        <dbReference type="EMBL" id="CAB4194558.1"/>
    </source>
</evidence>
<name>A0A6J5RLH6_9CAUD</name>
<reference evidence="1" key="1">
    <citation type="submission" date="2020-05" db="EMBL/GenBank/DDBJ databases">
        <authorList>
            <person name="Chiriac C."/>
            <person name="Salcher M."/>
            <person name="Ghai R."/>
            <person name="Kavagutti S V."/>
        </authorList>
    </citation>
    <scope>NUCLEOTIDE SEQUENCE</scope>
</reference>
<gene>
    <name evidence="1" type="ORF">UFOVP1264_13</name>
</gene>
<organism evidence="1">
    <name type="scientific">uncultured Caudovirales phage</name>
    <dbReference type="NCBI Taxonomy" id="2100421"/>
    <lineage>
        <taxon>Viruses</taxon>
        <taxon>Duplodnaviria</taxon>
        <taxon>Heunggongvirae</taxon>
        <taxon>Uroviricota</taxon>
        <taxon>Caudoviricetes</taxon>
        <taxon>Peduoviridae</taxon>
        <taxon>Maltschvirus</taxon>
        <taxon>Maltschvirus maltsch</taxon>
    </lineage>
</organism>
<sequence length="125" mass="13421">MFKAKVFPITIDQGSTFNMFFTYYDKVTNEQTGVVTKTPVNLTGYGARMMVRSNFTDTTPMLSLTSTAGDIVLGGSAGTISITASATTTASMIPGMGVYDVEIYNGTFVRRLFGGRVEITAEATK</sequence>
<accession>A0A6J5RLH6</accession>
<protein>
    <submittedName>
        <fullName evidence="1">Uncharacterized protein</fullName>
    </submittedName>
</protein>
<proteinExistence type="predicted"/>